<keyword evidence="6" id="KW-1185">Reference proteome</keyword>
<evidence type="ECO:0000256" key="1">
    <source>
        <dbReference type="SAM" id="MobiDB-lite"/>
    </source>
</evidence>
<feature type="non-terminal residue" evidence="5">
    <location>
        <position position="1"/>
    </location>
</feature>
<dbReference type="InterPro" id="IPR039844">
    <property type="entry name" value="URB1"/>
</dbReference>
<gene>
    <name evidence="5" type="primary">Urb1</name>
    <name evidence="5" type="ORF">BUCCAP_R12103</name>
</gene>
<accession>A0A7K9HNM1</accession>
<dbReference type="OrthoDB" id="72892at2759"/>
<dbReference type="Pfam" id="PF16201">
    <property type="entry name" value="NopRA1"/>
    <property type="match status" value="1"/>
</dbReference>
<dbReference type="PANTHER" id="PTHR13500">
    <property type="entry name" value="NUCLEOLAR PRERIBOSOMAL-ASSOCIATED PROTEIN 1"/>
    <property type="match status" value="1"/>
</dbReference>
<dbReference type="GO" id="GO:0000466">
    <property type="term" value="P:maturation of 5.8S rRNA from tricistronic rRNA transcript (SSU-rRNA, 5.8S rRNA, LSU-rRNA)"/>
    <property type="evidence" value="ECO:0007669"/>
    <property type="project" value="TreeGrafter"/>
</dbReference>
<dbReference type="InterPro" id="IPR032436">
    <property type="entry name" value="URB1_C"/>
</dbReference>
<dbReference type="SUPFAM" id="SSF48371">
    <property type="entry name" value="ARM repeat"/>
    <property type="match status" value="1"/>
</dbReference>
<dbReference type="InterPro" id="IPR021714">
    <property type="entry name" value="URB1_N"/>
</dbReference>
<dbReference type="Pfam" id="PF26140">
    <property type="entry name" value="HEAT_URB1"/>
    <property type="match status" value="1"/>
</dbReference>
<dbReference type="PANTHER" id="PTHR13500:SF0">
    <property type="entry name" value="NUCLEOLAR PRE-RIBOSOMAL-ASSOCIATED PROTEIN 1"/>
    <property type="match status" value="1"/>
</dbReference>
<feature type="domain" description="URB1 N-terminal" evidence="2">
    <location>
        <begin position="82"/>
        <end position="399"/>
    </location>
</feature>
<dbReference type="InterPro" id="IPR016024">
    <property type="entry name" value="ARM-type_fold"/>
</dbReference>
<dbReference type="Pfam" id="PF11707">
    <property type="entry name" value="Npa1"/>
    <property type="match status" value="1"/>
</dbReference>
<proteinExistence type="predicted"/>
<evidence type="ECO:0000259" key="3">
    <source>
        <dbReference type="Pfam" id="PF16201"/>
    </source>
</evidence>
<evidence type="ECO:0000313" key="6">
    <source>
        <dbReference type="Proteomes" id="UP000534107"/>
    </source>
</evidence>
<feature type="region of interest" description="Disordered" evidence="1">
    <location>
        <begin position="1"/>
        <end position="32"/>
    </location>
</feature>
<dbReference type="GO" id="GO:0005730">
    <property type="term" value="C:nucleolus"/>
    <property type="evidence" value="ECO:0007669"/>
    <property type="project" value="TreeGrafter"/>
</dbReference>
<dbReference type="Proteomes" id="UP000534107">
    <property type="component" value="Unassembled WGS sequence"/>
</dbReference>
<evidence type="ECO:0000313" key="5">
    <source>
        <dbReference type="EMBL" id="NXH14605.1"/>
    </source>
</evidence>
<evidence type="ECO:0000259" key="2">
    <source>
        <dbReference type="Pfam" id="PF11707"/>
    </source>
</evidence>
<evidence type="ECO:0000259" key="4">
    <source>
        <dbReference type="Pfam" id="PF26140"/>
    </source>
</evidence>
<reference evidence="5 6" key="1">
    <citation type="submission" date="2019-09" db="EMBL/GenBank/DDBJ databases">
        <title>Bird 10,000 Genomes (B10K) Project - Family phase.</title>
        <authorList>
            <person name="Zhang G."/>
        </authorList>
    </citation>
    <scope>NUCLEOTIDE SEQUENCE [LARGE SCALE GENOMIC DNA]</scope>
    <source>
        <strain evidence="5">B10K-DU-001-16</strain>
        <tissue evidence="5">Muscle</tissue>
    </source>
</reference>
<protein>
    <submittedName>
        <fullName evidence="5">NPA1P protein</fullName>
    </submittedName>
</protein>
<sequence>RGGPSDSGMAVKRRGVSADSPPAAKRARPEEEEFNGVRFKALLRDSTTAGKGLETFVSIAKTLPSPEIYDVVEGYIKISVECAEIFKLMDGERKPENEMLLIFQALEAILLRTASDLSHFSVVGMNIVKKLIHSYMRLVYASLYSENHRMSRGCLTLLSAMVAQGPDSARDVYSHFDFNNKFLPGLLKKRCKKGRPDVRMAYIQFALSFLIAGDNAVLTQVLELKDFIPDILRSEIKEDKVSTVNLLLSTLRTKVVQNKNITKTQKVRFFTAEVLIHIASLYRWNGITDVSPGDLKVIQGSEEAGKMMVRELVHNFLMDLCCSLKHGITFYDPNLGTSGKGGNVVLLRFLLGLKTATEDEMVADLVVNILKVCPDLLNRYFKETQYSFVPRLKSAWMDNMKLLKKIYEAQPEISNSFQTSEFIPLPRLLSMVMVTTVPAVCNKIVFTQGLNLPSTVVKHSILSLVSMILRRALKNIEYCLNEETWQKSEIYTVSMMQEFVQLYREAISKLLPDMNNIVAVWQSLLKQGREHHGGQEEKRKNDISTVKAMTETAEIAEQHGSDDAETLFLKAALLQVLCLYQKVVPHLVARSNFDFSKLLKGIVTEKGLREEVPPVLQHHILKVALELPANKFSWFRVQDVSEAEKVSGEKSVFYLLMKMFVTSNHSHLKISTKKLIIKVLRDSGVFEYTWKELSVWLEHLDNTEEDKKEAVIQFLERILLKLVTNPYPYTDKAADLVQEASMLQVSMFKQDSDVVSIPISHIDDVLDMVDVLIEGSDGLDEEIGFTLNEDMIIQTFPFSAVVPAALEARNILLLQTENGTGAHIIEYLVAIFTDLLHSQREPLALCLMFQLYDKDLQSLKVSKYPQLYQFNQYYKLWIPQQSQESVFKKCKEVCEEPPVALDSVFTTLLKKAYERGSNTLLEDNVQTKLRHLASQLPPEQLLLGLKHVLLYLKSTVENFGSISKTFGPHLVDLYVDLLNSLLCRGNQIDLDKQQKREEHQAESDLFVDEESLITEESSNDKMLEDTLMLIFRHPTLENWFLALEQRSLPQHSLNPVTVKVLSAHLNSGVLQLLKTGAPMLQSMDQKHVLTKYFEAVTKSVLKELQTVGKDRSQVSPKKSHQLEALEELHMYMPAAPLKEITLTMLRLPEMSLTQKSEKSPKKGKQLSLYGQILVQLLTESYQRQPHGELLLSTEHIKALGILMSASTSKDLEKVFLQALQSEPVLAHAVDVEVHVHCLNQRSDTSLAIVSMLIKHCRTHLLQFELWCLNSASGKYLRKNMESFLPLINVYLQCRDQYDFTRPSRVVSAVTRVLRKVLWKELCAVFEDPEVSHETSVKLQVLSKLLPSSENKGLQKLIDQLPAALEKAENNESWTVADAISRVLKNSEELHSWRRRLLAACMKGLIVMYNSSKEESKQEEERSMLLRLEELLCLVEEVDPDDWYSLVKTGLKYRYRDEAFLKVLNIAIQLLYKKESALSQSLVKLSKLHMMVTQHSLFLSAILRSREEDGTNIQTREALVDILLTVVKLSPSLCESSHLAVLLGAYGATLSAVDQKILLLLQLYEKNSQSLLSSRILLWGPAAVEHHKTCKSLGKSLWQQPSMEEILCLLDREKMMKTILSFPQHRRLLSSQEVEESLYRDESVKSLDDFYDPCFLLQLFSELTRPECVVACHKFVEVNALGLTVAALSSYDSNMRAAAYFVLASFRSHLEGARFREKSQLLYLLDAVQNGIGQPNLRFTFSLSLYIARVAQQILKPEEHMYIKTNRFLLSHQYLDLKKVPGFFQLFYSFDFEYKTEREWILRFLGEGLRDKHCYELYDYQRIFQVVLSFFSSPLCDESSQSCILEILQNAAYVTRAAYELIQDHSLLTWIVHILEKRFLENKLLSKIISLLHTLWLTNLGDKRESKNKSQENRKFLPIQLVNEFLYVLITLIKHIRTNLDLTTLTQFFSTLNSVLEYRAIVVDAFKEMSRFTVNDSVLSNKEILLLLQKWSIINKDLQLQEDVQTLAQKYQIKELLKNIKEKNKSQVSDHVSHHIRKKNEIEREDNTAADPKVSELEKCRDHLNSIFAYWEPAFPALPTKQEGEPLQSADLVDETVGLTCESTYMVTKWLIKSMAEHSLNTQNVLLTLRWLQNCILPHSVAVQKMIKDETWRNNIFKFYTQICEASSGTAGLLKELCLFSSIMLHLMDAQGLTNNRFHELVKTLCLSATAEEDENKKAVGVFLTSVYIGDIWLGAQEPDMLITHVKLICSSTDDKLNDDDLETHKQGEETIMSLCKTLYLATLGH</sequence>
<dbReference type="InterPro" id="IPR059018">
    <property type="entry name" value="HEAT_URB1"/>
</dbReference>
<feature type="domain" description="URB1 central HEAT repeat" evidence="4">
    <location>
        <begin position="648"/>
        <end position="748"/>
    </location>
</feature>
<dbReference type="GO" id="GO:0000463">
    <property type="term" value="P:maturation of LSU-rRNA from tricistronic rRNA transcript (SSU-rRNA, 5.8S rRNA, LSU-rRNA)"/>
    <property type="evidence" value="ECO:0007669"/>
    <property type="project" value="TreeGrafter"/>
</dbReference>
<feature type="domain" description="URB1 C-terminal" evidence="3">
    <location>
        <begin position="1680"/>
        <end position="1869"/>
    </location>
</feature>
<dbReference type="EMBL" id="VWZO01008842">
    <property type="protein sequence ID" value="NXH14605.1"/>
    <property type="molecule type" value="Genomic_DNA"/>
</dbReference>
<feature type="non-terminal residue" evidence="5">
    <location>
        <position position="2285"/>
    </location>
</feature>
<name>A0A7K9HNM1_9PICI</name>
<comment type="caution">
    <text evidence="5">The sequence shown here is derived from an EMBL/GenBank/DDBJ whole genome shotgun (WGS) entry which is preliminary data.</text>
</comment>
<organism evidence="5 6">
    <name type="scientific">Bucco capensis</name>
    <name type="common">collared puffbird</name>
    <dbReference type="NCBI Taxonomy" id="135168"/>
    <lineage>
        <taxon>Eukaryota</taxon>
        <taxon>Metazoa</taxon>
        <taxon>Chordata</taxon>
        <taxon>Craniata</taxon>
        <taxon>Vertebrata</taxon>
        <taxon>Euteleostomi</taxon>
        <taxon>Archelosauria</taxon>
        <taxon>Archosauria</taxon>
        <taxon>Dinosauria</taxon>
        <taxon>Saurischia</taxon>
        <taxon>Theropoda</taxon>
        <taxon>Coelurosauria</taxon>
        <taxon>Aves</taxon>
        <taxon>Neognathae</taxon>
        <taxon>Neoaves</taxon>
        <taxon>Telluraves</taxon>
        <taxon>Coraciimorphae</taxon>
        <taxon>Piciformes</taxon>
        <taxon>Bucconidae</taxon>
        <taxon>Bucco</taxon>
    </lineage>
</organism>